<feature type="compositionally biased region" description="Basic and acidic residues" evidence="8">
    <location>
        <begin position="331"/>
        <end position="348"/>
    </location>
</feature>
<dbReference type="GeneID" id="63039465"/>
<sequence length="950" mass="107375">MRKKKKSLHVAYCQTCDNNSDFQISDDLSKDLESRFYNYFDFGYRQSFFNNFLGDSVDFLIKEVNIVEKCIDVFFCSKTGTYRSAHDFGDVSPSTNANREELPNEELPEEELLDEELPDEELPDEELPDEELPNEELPDEELPDEELPDEELPDEELPEKEVPNEELPEKEVPNEELPDEELPEEEVPTDFGYLWVQCEECYGMNYRKYFFETSLYVCEFCDCHVKLPSSLRIELSIDTGTWLPLDHLNQDDMDAKPDLDPSMWDPSSFGGAQNGDVTIETYSNNSIDSIDSNNSIDRNNSINLSDNKKPLRGFYEQQREVEFFQETGSDNDQKNSDRNPDNDEKNLDKNPVQHSSNGGSHSTSIGSNSFCNNNNISDFHSQGMHKTSHFERLAYIVENSNNKADSYNVPSIDSDSGGGFDTHTGSEESSRIRDKGYMPDNLPSVRDPLNVCPPQDEDTSNDICVRDPSNSEGVDGHGSGDISAHREGPAVKASQDSVGYADLPDSSLCGENILFDFLDPKLSEAASPVLSKENCGLHIHPSGLRIRPIRLLAGSDMLRNRMSILLDPHSLLLGNPRGSGSPLKEEKEEKVISESDSESDSDSESESDHKSDDKEEKEFDSFLCIPFFIKNQELDLDSPCIPLIPTFISTKKTEKRTTDTRKGGDEWKKEWYLDEVKVASHHVNWWRQCKEEGTYDWYSDKVKNACQQLAEVDWWRHWNEEDWDKVKKILEEIEFVVEIEEEVEPKPYVTRTFYDQDQTGLSEAIQTGFGELNGIPVALGVMEFEFIGGSMGHTVGERITRLIEYAGRLELPLIIVCASGGARLYEGAFSLMQMAKISSALHYFEKNNKKPFYISMLASPTTGGVTASFGMLGDIVISEPDAYIAFAGKRVIEETLKIEVPEGSQVAEVAFEKGLLDPIIPREMLKSVLSELLQLHNFLPLTPKIKGLLN</sequence>
<feature type="region of interest" description="Disordered" evidence="8">
    <location>
        <begin position="285"/>
        <end position="310"/>
    </location>
</feature>
<dbReference type="InterPro" id="IPR029045">
    <property type="entry name" value="ClpP/crotonase-like_dom_sf"/>
</dbReference>
<dbReference type="PANTHER" id="PTHR42995:SF5">
    <property type="entry name" value="ACETYL-COENZYME A CARBOXYLASE CARBOXYL TRANSFERASE SUBUNIT BETA, CHLOROPLASTIC"/>
    <property type="match status" value="1"/>
</dbReference>
<evidence type="ECO:0000256" key="5">
    <source>
        <dbReference type="ARBA" id="ARBA00022833"/>
    </source>
</evidence>
<feature type="compositionally biased region" description="Basic and acidic residues" evidence="8">
    <location>
        <begin position="159"/>
        <end position="173"/>
    </location>
</feature>
<feature type="region of interest" description="Disordered" evidence="8">
    <location>
        <begin position="575"/>
        <end position="615"/>
    </location>
</feature>
<comment type="subunit">
    <text evidence="1">Acetyl-CoA carboxylase is a heterohexamer composed of biotin carboxyl carrier protein, biotin carboxylase and 2 subunits each of ACCase subunit alpha and ACCase plastid-coded subunit beta (accD).</text>
</comment>
<comment type="subunit">
    <text evidence="7">Acetyl-CoA carboxylase is a heterohexamer composed of biotin carboxyl carrier protein, biotin carboxylase and two subunits each of ACCase subunit alpha and ACCase plastid-coded subunit beta (accD).</text>
</comment>
<feature type="compositionally biased region" description="Acidic residues" evidence="8">
    <location>
        <begin position="174"/>
        <end position="186"/>
    </location>
</feature>
<comment type="catalytic activity">
    <reaction evidence="7">
        <text>N(6)-carboxybiotinyl-L-lysyl-[protein] + acetyl-CoA = N(6)-biotinyl-L-lysyl-[protein] + malonyl-CoA</text>
        <dbReference type="Rhea" id="RHEA:54728"/>
        <dbReference type="Rhea" id="RHEA-COMP:10505"/>
        <dbReference type="Rhea" id="RHEA-COMP:10506"/>
        <dbReference type="ChEBI" id="CHEBI:57288"/>
        <dbReference type="ChEBI" id="CHEBI:57384"/>
        <dbReference type="ChEBI" id="CHEBI:83144"/>
        <dbReference type="ChEBI" id="CHEBI:83145"/>
        <dbReference type="EC" id="2.1.3.15"/>
    </reaction>
</comment>
<dbReference type="PRINTS" id="PR01070">
    <property type="entry name" value="ACCCTRFRASEB"/>
</dbReference>
<evidence type="ECO:0000256" key="1">
    <source>
        <dbReference type="ARBA" id="ARBA00011842"/>
    </source>
</evidence>
<geneLocation type="chloroplast" evidence="10"/>
<comment type="function">
    <text evidence="7">Component of the acetyl coenzyme A carboxylase (ACC) complex. Biotin carboxylase (BC) catalyzes the carboxylation of biotin on its carrier protein (BCCP) and then the CO(2) group is transferred by the transcarboxylase to acetyl-CoA to form malonyl-CoA.</text>
</comment>
<feature type="domain" description="CoA carboxyltransferase N-terminal" evidence="9">
    <location>
        <begin position="685"/>
        <end position="950"/>
    </location>
</feature>
<keyword evidence="7" id="KW-0276">Fatty acid metabolism</keyword>
<feature type="compositionally biased region" description="Basic and acidic residues" evidence="8">
    <location>
        <begin position="583"/>
        <end position="593"/>
    </location>
</feature>
<dbReference type="UniPathway" id="UPA00655">
    <property type="reaction ID" value="UER00711"/>
</dbReference>
<keyword evidence="4 7" id="KW-0863">Zinc-finger</keyword>
<dbReference type="PROSITE" id="PS50980">
    <property type="entry name" value="COA_CT_NTER"/>
    <property type="match status" value="1"/>
</dbReference>
<dbReference type="EMBL" id="MT525880">
    <property type="protein sequence ID" value="QNR06182.1"/>
    <property type="molecule type" value="Genomic_DNA"/>
</dbReference>
<comment type="subcellular location">
    <subcellularLocation>
        <location evidence="7">Plastid</location>
        <location evidence="7">Chloroplast stroma</location>
    </subcellularLocation>
</comment>
<keyword evidence="5 7" id="KW-0862">Zinc</keyword>
<dbReference type="SUPFAM" id="SSF52096">
    <property type="entry name" value="ClpP/crotonase"/>
    <property type="match status" value="1"/>
</dbReference>
<feature type="compositionally biased region" description="Low complexity" evidence="8">
    <location>
        <begin position="285"/>
        <end position="305"/>
    </location>
</feature>
<proteinExistence type="inferred from homology"/>
<dbReference type="AlphaFoldDB" id="A0A7H0TYT0"/>
<keyword evidence="10" id="KW-0934">Plastid</keyword>
<comment type="caution">
    <text evidence="7">Lacks conserved residue(s) required for the propagation of feature annotation.</text>
</comment>
<dbReference type="GO" id="GO:0016743">
    <property type="term" value="F:carboxyl- or carbamoyltransferase activity"/>
    <property type="evidence" value="ECO:0007669"/>
    <property type="project" value="UniProtKB-UniRule"/>
</dbReference>
<keyword evidence="2 7" id="KW-0808">Transferase</keyword>
<feature type="compositionally biased region" description="Polar residues" evidence="8">
    <location>
        <begin position="403"/>
        <end position="414"/>
    </location>
</feature>
<feature type="region of interest" description="Disordered" evidence="8">
    <location>
        <begin position="403"/>
        <end position="435"/>
    </location>
</feature>
<dbReference type="HAMAP" id="MF_01395">
    <property type="entry name" value="AcetylCoA_CT_beta"/>
    <property type="match status" value="1"/>
</dbReference>
<keyword evidence="7" id="KW-0443">Lipid metabolism</keyword>
<keyword evidence="7" id="KW-0444">Lipid biosynthesis</keyword>
<dbReference type="GO" id="GO:0006633">
    <property type="term" value="P:fatty acid biosynthetic process"/>
    <property type="evidence" value="ECO:0007669"/>
    <property type="project" value="UniProtKB-KW"/>
</dbReference>
<evidence type="ECO:0000256" key="3">
    <source>
        <dbReference type="ARBA" id="ARBA00022741"/>
    </source>
</evidence>
<dbReference type="EC" id="2.1.3.15" evidence="7"/>
<feature type="compositionally biased region" description="Acidic residues" evidence="8">
    <location>
        <begin position="595"/>
        <end position="605"/>
    </location>
</feature>
<protein>
    <recommendedName>
        <fullName evidence="7">Acetyl-coenzyme A carboxylase carboxyl transferase subunit beta, chloroplastic</fullName>
        <shortName evidence="7">ACCase subunit beta</shortName>
        <shortName evidence="7">Acetyl-CoA carboxylase carboxyltransferase subunit beta</shortName>
        <ecNumber evidence="7">2.1.3.15</ecNumber>
    </recommendedName>
</protein>
<dbReference type="InterPro" id="IPR034733">
    <property type="entry name" value="AcCoA_carboxyl_beta"/>
</dbReference>
<feature type="binding site" evidence="7">
    <location>
        <position position="201"/>
    </location>
    <ligand>
        <name>Zn(2+)</name>
        <dbReference type="ChEBI" id="CHEBI:29105"/>
    </ligand>
</feature>
<gene>
    <name evidence="7 10" type="primary">accD</name>
</gene>
<name>A0A7H0TYT0_PASVE</name>
<comment type="cofactor">
    <cofactor evidence="7">
        <name>Zn(2+)</name>
        <dbReference type="ChEBI" id="CHEBI:29105"/>
    </cofactor>
    <text evidence="7">Binds 1 zinc ion per subunit.</text>
</comment>
<dbReference type="PANTHER" id="PTHR42995">
    <property type="entry name" value="ACETYL-COENZYME A CARBOXYLASE CARBOXYL TRANSFERASE SUBUNIT BETA, CHLOROPLASTIC"/>
    <property type="match status" value="1"/>
</dbReference>
<keyword evidence="3 7" id="KW-0547">Nucleotide-binding</keyword>
<dbReference type="GO" id="GO:0003989">
    <property type="term" value="F:acetyl-CoA carboxylase activity"/>
    <property type="evidence" value="ECO:0007669"/>
    <property type="project" value="InterPro"/>
</dbReference>
<feature type="binding site" evidence="7">
    <location>
        <position position="221"/>
    </location>
    <ligand>
        <name>Zn(2+)</name>
        <dbReference type="ChEBI" id="CHEBI:29105"/>
    </ligand>
</feature>
<evidence type="ECO:0000256" key="4">
    <source>
        <dbReference type="ARBA" id="ARBA00022771"/>
    </source>
</evidence>
<dbReference type="GO" id="GO:0009317">
    <property type="term" value="C:acetyl-CoA carboxylase complex"/>
    <property type="evidence" value="ECO:0007669"/>
    <property type="project" value="InterPro"/>
</dbReference>
<keyword evidence="7" id="KW-0479">Metal-binding</keyword>
<dbReference type="GO" id="GO:2001295">
    <property type="term" value="P:malonyl-CoA biosynthetic process"/>
    <property type="evidence" value="ECO:0007669"/>
    <property type="project" value="UniProtKB-UniRule"/>
</dbReference>
<evidence type="ECO:0000256" key="7">
    <source>
        <dbReference type="HAMAP-Rule" id="MF_01395"/>
    </source>
</evidence>
<keyword evidence="6 7" id="KW-0067">ATP-binding</keyword>
<keyword evidence="10" id="KW-0150">Chloroplast</keyword>
<reference evidence="10" key="1">
    <citation type="journal article" date="2020" name="Genome Biol. Evol.">
        <title>A repertory of rearrangements and the loss of an inverted repeat region in Passiflora chloroplast genomes.</title>
        <authorList>
            <person name="Cauz-Santos L.A."/>
            <person name="da Costa Z.P."/>
            <person name="Callot C."/>
            <person name="Cauet S."/>
            <person name="Zucchi M.I."/>
            <person name="Berges H."/>
            <person name="van den Berg C."/>
            <person name="Vieira M.L.C."/>
        </authorList>
    </citation>
    <scope>NUCLEOTIDE SEQUENCE</scope>
</reference>
<dbReference type="InterPro" id="IPR000438">
    <property type="entry name" value="Acetyl_CoA_COase_Trfase_b_su"/>
</dbReference>
<dbReference type="RefSeq" id="YP_010007339.1">
    <property type="nucleotide sequence ID" value="NC_053314.1"/>
</dbReference>
<dbReference type="GO" id="GO:0009570">
    <property type="term" value="C:chloroplast stroma"/>
    <property type="evidence" value="ECO:0007669"/>
    <property type="project" value="UniProtKB-SubCell"/>
</dbReference>
<feature type="compositionally biased region" description="Basic and acidic residues" evidence="8">
    <location>
        <begin position="606"/>
        <end position="615"/>
    </location>
</feature>
<feature type="region of interest" description="Disordered" evidence="8">
    <location>
        <begin position="468"/>
        <end position="497"/>
    </location>
</feature>
<feature type="binding site" evidence="7">
    <location>
        <position position="198"/>
    </location>
    <ligand>
        <name>Zn(2+)</name>
        <dbReference type="ChEBI" id="CHEBI:29105"/>
    </ligand>
</feature>
<evidence type="ECO:0000259" key="9">
    <source>
        <dbReference type="PROSITE" id="PS50980"/>
    </source>
</evidence>
<dbReference type="Pfam" id="PF01039">
    <property type="entry name" value="Carboxyl_trans"/>
    <property type="match status" value="1"/>
</dbReference>
<dbReference type="GO" id="GO:0005524">
    <property type="term" value="F:ATP binding"/>
    <property type="evidence" value="ECO:0007669"/>
    <property type="project" value="UniProtKB-KW"/>
</dbReference>
<feature type="region of interest" description="Disordered" evidence="8">
    <location>
        <begin position="324"/>
        <end position="366"/>
    </location>
</feature>
<comment type="similarity">
    <text evidence="7">Belongs to the AccD/PCCB family.</text>
</comment>
<evidence type="ECO:0000256" key="8">
    <source>
        <dbReference type="SAM" id="MobiDB-lite"/>
    </source>
</evidence>
<feature type="region of interest" description="Disordered" evidence="8">
    <location>
        <begin position="86"/>
        <end position="186"/>
    </location>
</feature>
<evidence type="ECO:0000256" key="6">
    <source>
        <dbReference type="ARBA" id="ARBA00022840"/>
    </source>
</evidence>
<accession>A0A7H0TYT0</accession>
<evidence type="ECO:0000313" key="10">
    <source>
        <dbReference type="EMBL" id="QNR06182.1"/>
    </source>
</evidence>
<feature type="compositionally biased region" description="Basic and acidic residues" evidence="8">
    <location>
        <begin position="424"/>
        <end position="435"/>
    </location>
</feature>
<keyword evidence="7" id="KW-0275">Fatty acid biosynthesis</keyword>
<comment type="pathway">
    <text evidence="7">Lipid metabolism; malonyl-CoA biosynthesis; malonyl-CoA from acetyl-CoA: step 1/1.</text>
</comment>
<evidence type="ECO:0000256" key="2">
    <source>
        <dbReference type="ARBA" id="ARBA00022679"/>
    </source>
</evidence>
<feature type="binding site" evidence="7">
    <location>
        <position position="218"/>
    </location>
    <ligand>
        <name>Zn(2+)</name>
        <dbReference type="ChEBI" id="CHEBI:29105"/>
    </ligand>
</feature>
<organism evidence="10">
    <name type="scientific">Passiflora vespertilio</name>
    <name type="common">Passion flower</name>
    <dbReference type="NCBI Taxonomy" id="237893"/>
    <lineage>
        <taxon>Eukaryota</taxon>
        <taxon>Viridiplantae</taxon>
        <taxon>Streptophyta</taxon>
        <taxon>Embryophyta</taxon>
        <taxon>Tracheophyta</taxon>
        <taxon>Spermatophyta</taxon>
        <taxon>Magnoliopsida</taxon>
        <taxon>eudicotyledons</taxon>
        <taxon>Gunneridae</taxon>
        <taxon>Pentapetalae</taxon>
        <taxon>rosids</taxon>
        <taxon>fabids</taxon>
        <taxon>Malpighiales</taxon>
        <taxon>Passifloraceae</taxon>
        <taxon>Passiflora</taxon>
    </lineage>
</organism>
<dbReference type="GO" id="GO:0008270">
    <property type="term" value="F:zinc ion binding"/>
    <property type="evidence" value="ECO:0007669"/>
    <property type="project" value="UniProtKB-UniRule"/>
</dbReference>
<dbReference type="Gene3D" id="3.90.226.10">
    <property type="entry name" value="2-enoyl-CoA Hydratase, Chain A, domain 1"/>
    <property type="match status" value="2"/>
</dbReference>
<dbReference type="InterPro" id="IPR011762">
    <property type="entry name" value="COA_CT_N"/>
</dbReference>
<feature type="compositionally biased region" description="Acidic residues" evidence="8">
    <location>
        <begin position="103"/>
        <end position="158"/>
    </location>
</feature>
<feature type="compositionally biased region" description="Polar residues" evidence="8">
    <location>
        <begin position="352"/>
        <end position="366"/>
    </location>
</feature>